<protein>
    <submittedName>
        <fullName evidence="1">Uncharacterized protein</fullName>
    </submittedName>
</protein>
<keyword evidence="2" id="KW-1185">Reference proteome</keyword>
<accession>A0ACB9PS33</accession>
<reference evidence="1 2" key="1">
    <citation type="journal article" date="2022" name="DNA Res.">
        <title>Chromosomal-level genome assembly of the orchid tree Bauhinia variegata (Leguminosae; Cercidoideae) supports the allotetraploid origin hypothesis of Bauhinia.</title>
        <authorList>
            <person name="Zhong Y."/>
            <person name="Chen Y."/>
            <person name="Zheng D."/>
            <person name="Pang J."/>
            <person name="Liu Y."/>
            <person name="Luo S."/>
            <person name="Meng S."/>
            <person name="Qian L."/>
            <person name="Wei D."/>
            <person name="Dai S."/>
            <person name="Zhou R."/>
        </authorList>
    </citation>
    <scope>NUCLEOTIDE SEQUENCE [LARGE SCALE GENOMIC DNA]</scope>
    <source>
        <strain evidence="1">BV-YZ2020</strain>
    </source>
</reference>
<evidence type="ECO:0000313" key="2">
    <source>
        <dbReference type="Proteomes" id="UP000828941"/>
    </source>
</evidence>
<dbReference type="EMBL" id="CM039428">
    <property type="protein sequence ID" value="KAI4351580.1"/>
    <property type="molecule type" value="Genomic_DNA"/>
</dbReference>
<dbReference type="Proteomes" id="UP000828941">
    <property type="component" value="Chromosome 3"/>
</dbReference>
<gene>
    <name evidence="1" type="ORF">L6164_005928</name>
</gene>
<sequence>MEFFNAAQAVRLRSHLGKYLVADDDEETVRQSRNGSSHKARWRVELVEGHCHVIHLKSCFGKYLTASEEPFLLGMTGKKVLQTMPATYKDISIDWEPIKEGIFLMLRAKSGMKFLRANGGTPPWRNSVTHDLPHRTATKDWVLWEVEAVNMEDESVKGYISPTSSFSSSYSDDFETSDQCSDNGSPIAFANYNVGFSSPEPALKSNTGDQSDHIMELFQKAKSVRFRSHHDKYLLAHDDEETVCQHRNGVCPNAKWIVEIVENHDVIRLKSCYGKYLTASNMPFLLGATGKKVLQTLPTRLDSSLEWEPIREGVQVRLKTRYGQYLRANKGLPPWRNSITHDIPHRSSTKDWILWDVDVLEIRPEALSKPRQKPQPIMPPEYSPSDHSHSLISGSNCSLPIIEIRSPRRSAELKDSEENSDHSPIQDGRIIYFDVGDEKGFVEEANKGTSFTFKGSSVQELKEKLQELTLLDDILVCSRNPLNGKLYPLRLQLPPNNARMHVIVVPSSYEVQ</sequence>
<proteinExistence type="predicted"/>
<comment type="caution">
    <text evidence="1">The sequence shown here is derived from an EMBL/GenBank/DDBJ whole genome shotgun (WGS) entry which is preliminary data.</text>
</comment>
<organism evidence="1 2">
    <name type="scientific">Bauhinia variegata</name>
    <name type="common">Purple orchid tree</name>
    <name type="synonym">Phanera variegata</name>
    <dbReference type="NCBI Taxonomy" id="167791"/>
    <lineage>
        <taxon>Eukaryota</taxon>
        <taxon>Viridiplantae</taxon>
        <taxon>Streptophyta</taxon>
        <taxon>Embryophyta</taxon>
        <taxon>Tracheophyta</taxon>
        <taxon>Spermatophyta</taxon>
        <taxon>Magnoliopsida</taxon>
        <taxon>eudicotyledons</taxon>
        <taxon>Gunneridae</taxon>
        <taxon>Pentapetalae</taxon>
        <taxon>rosids</taxon>
        <taxon>fabids</taxon>
        <taxon>Fabales</taxon>
        <taxon>Fabaceae</taxon>
        <taxon>Cercidoideae</taxon>
        <taxon>Cercideae</taxon>
        <taxon>Bauhiniinae</taxon>
        <taxon>Bauhinia</taxon>
    </lineage>
</organism>
<evidence type="ECO:0000313" key="1">
    <source>
        <dbReference type="EMBL" id="KAI4351580.1"/>
    </source>
</evidence>
<name>A0ACB9PS33_BAUVA</name>